<proteinExistence type="predicted"/>
<protein>
    <submittedName>
        <fullName evidence="3">Uncharacterized protein</fullName>
    </submittedName>
</protein>
<evidence type="ECO:0000256" key="1">
    <source>
        <dbReference type="SAM" id="Coils"/>
    </source>
</evidence>
<feature type="compositionally biased region" description="Polar residues" evidence="2">
    <location>
        <begin position="219"/>
        <end position="235"/>
    </location>
</feature>
<dbReference type="RefSeq" id="XP_001313887.1">
    <property type="nucleotide sequence ID" value="XM_001313885.1"/>
</dbReference>
<name>A2F291_TRIV3</name>
<dbReference type="KEGG" id="tva:4758794"/>
<reference evidence="3" key="2">
    <citation type="journal article" date="2007" name="Science">
        <title>Draft genome sequence of the sexually transmitted pathogen Trichomonas vaginalis.</title>
        <authorList>
            <person name="Carlton J.M."/>
            <person name="Hirt R.P."/>
            <person name="Silva J.C."/>
            <person name="Delcher A.L."/>
            <person name="Schatz M."/>
            <person name="Zhao Q."/>
            <person name="Wortman J.R."/>
            <person name="Bidwell S.L."/>
            <person name="Alsmark U.C.M."/>
            <person name="Besteiro S."/>
            <person name="Sicheritz-Ponten T."/>
            <person name="Noel C.J."/>
            <person name="Dacks J.B."/>
            <person name="Foster P.G."/>
            <person name="Simillion C."/>
            <person name="Van de Peer Y."/>
            <person name="Miranda-Saavedra D."/>
            <person name="Barton G.J."/>
            <person name="Westrop G.D."/>
            <person name="Mueller S."/>
            <person name="Dessi D."/>
            <person name="Fiori P.L."/>
            <person name="Ren Q."/>
            <person name="Paulsen I."/>
            <person name="Zhang H."/>
            <person name="Bastida-Corcuera F.D."/>
            <person name="Simoes-Barbosa A."/>
            <person name="Brown M.T."/>
            <person name="Hayes R.D."/>
            <person name="Mukherjee M."/>
            <person name="Okumura C.Y."/>
            <person name="Schneider R."/>
            <person name="Smith A.J."/>
            <person name="Vanacova S."/>
            <person name="Villalvazo M."/>
            <person name="Haas B.J."/>
            <person name="Pertea M."/>
            <person name="Feldblyum T.V."/>
            <person name="Utterback T.R."/>
            <person name="Shu C.L."/>
            <person name="Osoegawa K."/>
            <person name="de Jong P.J."/>
            <person name="Hrdy I."/>
            <person name="Horvathova L."/>
            <person name="Zubacova Z."/>
            <person name="Dolezal P."/>
            <person name="Malik S.B."/>
            <person name="Logsdon J.M. Jr."/>
            <person name="Henze K."/>
            <person name="Gupta A."/>
            <person name="Wang C.C."/>
            <person name="Dunne R.L."/>
            <person name="Upcroft J.A."/>
            <person name="Upcroft P."/>
            <person name="White O."/>
            <person name="Salzberg S.L."/>
            <person name="Tang P."/>
            <person name="Chiu C.-H."/>
            <person name="Lee Y.-S."/>
            <person name="Embley T.M."/>
            <person name="Coombs G.H."/>
            <person name="Mottram J.C."/>
            <person name="Tachezy J."/>
            <person name="Fraser-Liggett C.M."/>
            <person name="Johnson P.J."/>
        </authorList>
    </citation>
    <scope>NUCLEOTIDE SEQUENCE [LARGE SCALE GENOMIC DNA]</scope>
    <source>
        <strain evidence="3">G3</strain>
    </source>
</reference>
<dbReference type="VEuPathDB" id="TrichDB:TVAGG3_0496570"/>
<keyword evidence="4" id="KW-1185">Reference proteome</keyword>
<feature type="region of interest" description="Disordered" evidence="2">
    <location>
        <begin position="207"/>
        <end position="235"/>
    </location>
</feature>
<organism evidence="3 4">
    <name type="scientific">Trichomonas vaginalis (strain ATCC PRA-98 / G3)</name>
    <dbReference type="NCBI Taxonomy" id="412133"/>
    <lineage>
        <taxon>Eukaryota</taxon>
        <taxon>Metamonada</taxon>
        <taxon>Parabasalia</taxon>
        <taxon>Trichomonadida</taxon>
        <taxon>Trichomonadidae</taxon>
        <taxon>Trichomonas</taxon>
    </lineage>
</organism>
<sequence length="457" mass="50766">MSNFAPFIQVNLDYSLLQQAFDSINQKLKEHDQKFEEMNKIIISKTDNFDFLQYKNNSEQGLAKLNNEEQQMSEKHEKLNNNFENKITEIEQLLKNIQKETIENVKMELSAEGALPTTGERQGFGNLEDIAKRLEIVESKLQAAQRDTHTTDNTVQQIINQFAQLNQPQNLRGKQVKENTPIDSIKNTISTVNNKFDQLFNSLPTGNSSEYSARDFDGASNNENGESQNGPQNTVINNTTLLPHEISYPYEVDFSAMRPSPSTVYHINNDPELPPLHTFTNLSEPIEYIYELIPSLQAILIGLREGILNNQNSVENGGGVVTRDTIDNMYQKLASAMKELVAEVGQLKEEISKTASIDDVNAALASISVQDLPETAVGVVHCMTCGREMSQVAGALSYVDAVKTLGRAPTSYATKSKGISGLGMQFSGRNTFDSAICESPRSVKSSRASSNIKVTRK</sequence>
<feature type="coiled-coil region" evidence="1">
    <location>
        <begin position="55"/>
        <end position="147"/>
    </location>
</feature>
<dbReference type="VEuPathDB" id="TrichDB:TVAG_381880"/>
<dbReference type="InParanoid" id="A2F291"/>
<accession>A2F291</accession>
<keyword evidence="1" id="KW-0175">Coiled coil</keyword>
<dbReference type="SMR" id="A2F291"/>
<reference evidence="3" key="1">
    <citation type="submission" date="2006-10" db="EMBL/GenBank/DDBJ databases">
        <authorList>
            <person name="Amadeo P."/>
            <person name="Zhao Q."/>
            <person name="Wortman J."/>
            <person name="Fraser-Liggett C."/>
            <person name="Carlton J."/>
        </authorList>
    </citation>
    <scope>NUCLEOTIDE SEQUENCE</scope>
    <source>
        <strain evidence="3">G3</strain>
    </source>
</reference>
<dbReference type="Proteomes" id="UP000001542">
    <property type="component" value="Unassembled WGS sequence"/>
</dbReference>
<dbReference type="EMBL" id="DS113583">
    <property type="protein sequence ID" value="EAY00970.1"/>
    <property type="molecule type" value="Genomic_DNA"/>
</dbReference>
<gene>
    <name evidence="3" type="ORF">TVAG_381880</name>
</gene>
<evidence type="ECO:0000256" key="2">
    <source>
        <dbReference type="SAM" id="MobiDB-lite"/>
    </source>
</evidence>
<evidence type="ECO:0000313" key="4">
    <source>
        <dbReference type="Proteomes" id="UP000001542"/>
    </source>
</evidence>
<dbReference type="AlphaFoldDB" id="A2F291"/>
<evidence type="ECO:0000313" key="3">
    <source>
        <dbReference type="EMBL" id="EAY00970.1"/>
    </source>
</evidence>